<dbReference type="OMA" id="NESFICY"/>
<dbReference type="Gene3D" id="2.30.39.10">
    <property type="entry name" value="Alpha-1-antitrypsin, domain 1"/>
    <property type="match status" value="1"/>
</dbReference>
<evidence type="ECO:0000313" key="4">
    <source>
        <dbReference type="EMBL" id="KII73105.1"/>
    </source>
</evidence>
<dbReference type="InterPro" id="IPR042185">
    <property type="entry name" value="Serpin_sf_2"/>
</dbReference>
<dbReference type="EMBL" id="JWZT01000996">
    <property type="protein sequence ID" value="KII73105.1"/>
    <property type="molecule type" value="Genomic_DNA"/>
</dbReference>
<dbReference type="Gene3D" id="3.30.497.10">
    <property type="entry name" value="Antithrombin, subunit I, domain 2"/>
    <property type="match status" value="1"/>
</dbReference>
<dbReference type="CDD" id="cd00172">
    <property type="entry name" value="serpin"/>
    <property type="match status" value="1"/>
</dbReference>
<dbReference type="GO" id="GO:0005615">
    <property type="term" value="C:extracellular space"/>
    <property type="evidence" value="ECO:0007669"/>
    <property type="project" value="InterPro"/>
</dbReference>
<reference evidence="4 5" key="1">
    <citation type="journal article" date="2014" name="Genome Biol. Evol.">
        <title>The genome of the myxosporean Thelohanellus kitauei shows adaptations to nutrient acquisition within its fish host.</title>
        <authorList>
            <person name="Yang Y."/>
            <person name="Xiong J."/>
            <person name="Zhou Z."/>
            <person name="Huo F."/>
            <person name="Miao W."/>
            <person name="Ran C."/>
            <person name="Liu Y."/>
            <person name="Zhang J."/>
            <person name="Feng J."/>
            <person name="Wang M."/>
            <person name="Wang M."/>
            <person name="Wang L."/>
            <person name="Yao B."/>
        </authorList>
    </citation>
    <scope>NUCLEOTIDE SEQUENCE [LARGE SCALE GENOMIC DNA]</scope>
    <source>
        <strain evidence="4">Wuqing</strain>
    </source>
</reference>
<dbReference type="PANTHER" id="PTHR11461:SF211">
    <property type="entry name" value="GH10112P-RELATED"/>
    <property type="match status" value="1"/>
</dbReference>
<gene>
    <name evidence="4" type="ORF">RF11_05406</name>
</gene>
<evidence type="ECO:0000313" key="5">
    <source>
        <dbReference type="Proteomes" id="UP000031668"/>
    </source>
</evidence>
<dbReference type="SUPFAM" id="SSF56574">
    <property type="entry name" value="Serpins"/>
    <property type="match status" value="1"/>
</dbReference>
<accession>A0A0C2N9U1</accession>
<dbReference type="PANTHER" id="PTHR11461">
    <property type="entry name" value="SERINE PROTEASE INHIBITOR, SERPIN"/>
    <property type="match status" value="1"/>
</dbReference>
<dbReference type="OrthoDB" id="5954771at2759"/>
<evidence type="ECO:0000256" key="1">
    <source>
        <dbReference type="ARBA" id="ARBA00009500"/>
    </source>
</evidence>
<dbReference type="InterPro" id="IPR023796">
    <property type="entry name" value="Serpin_dom"/>
</dbReference>
<dbReference type="AlphaFoldDB" id="A0A0C2N9U1"/>
<proteinExistence type="inferred from homology"/>
<comment type="caution">
    <text evidence="4">The sequence shown here is derived from an EMBL/GenBank/DDBJ whole genome shotgun (WGS) entry which is preliminary data.</text>
</comment>
<dbReference type="InterPro" id="IPR036186">
    <property type="entry name" value="Serpin_sf"/>
</dbReference>
<dbReference type="Pfam" id="PF00079">
    <property type="entry name" value="Serpin"/>
    <property type="match status" value="1"/>
</dbReference>
<dbReference type="SMART" id="SM00093">
    <property type="entry name" value="SERPIN"/>
    <property type="match status" value="1"/>
</dbReference>
<comment type="similarity">
    <text evidence="1 2">Belongs to the serpin family.</text>
</comment>
<feature type="domain" description="Serpin" evidence="3">
    <location>
        <begin position="11"/>
        <end position="372"/>
    </location>
</feature>
<dbReference type="GO" id="GO:0004867">
    <property type="term" value="F:serine-type endopeptidase inhibitor activity"/>
    <property type="evidence" value="ECO:0007669"/>
    <property type="project" value="InterPro"/>
</dbReference>
<dbReference type="Proteomes" id="UP000031668">
    <property type="component" value="Unassembled WGS sequence"/>
</dbReference>
<evidence type="ECO:0000259" key="3">
    <source>
        <dbReference type="SMART" id="SM00093"/>
    </source>
</evidence>
<keyword evidence="5" id="KW-1185">Reference proteome</keyword>
<evidence type="ECO:0000256" key="2">
    <source>
        <dbReference type="RuleBase" id="RU000411"/>
    </source>
</evidence>
<sequence length="375" mass="42795">MSASSVNEFGQNVLQQLFRSQNFTGNVAFSGVSLYVTMAILSVGLREKTAKQLADFMGNDFQKLHDEKNWKGSESADELTRLRKGIETSSTLSSVLFHGVPVHKSFEQISKDIFGLELDKIDFTDPTKAMNKMNKFVEKATKGMLKDVFKQPMEQDTLMVLINVLYFYGEWEKKFSRDLTSKKPFETGQEEVMVDMMYEKEDYQIYLDDDNNVDYIFLSFKREGLYGVVVLPRPGIQLKDILNNKSSYDLNRPFELSKERKARLELPKFNFMSELNLVQTFMDNNVSDLFTRGQADMSGMISGSGFVGSLIQVAKINVDETGTTASAATVLRIQPASLEWDVVDFFVRRPFVYHIYHSNMDLILFSAIVTNPNLE</sequence>
<organism evidence="4 5">
    <name type="scientific">Thelohanellus kitauei</name>
    <name type="common">Myxosporean</name>
    <dbReference type="NCBI Taxonomy" id="669202"/>
    <lineage>
        <taxon>Eukaryota</taxon>
        <taxon>Metazoa</taxon>
        <taxon>Cnidaria</taxon>
        <taxon>Myxozoa</taxon>
        <taxon>Myxosporea</taxon>
        <taxon>Bivalvulida</taxon>
        <taxon>Platysporina</taxon>
        <taxon>Myxobolidae</taxon>
        <taxon>Thelohanellus</taxon>
    </lineage>
</organism>
<protein>
    <submittedName>
        <fullName evidence="4">Antithrombin-III</fullName>
    </submittedName>
</protein>
<name>A0A0C2N9U1_THEKT</name>
<dbReference type="InterPro" id="IPR042178">
    <property type="entry name" value="Serpin_sf_1"/>
</dbReference>
<dbReference type="InterPro" id="IPR000215">
    <property type="entry name" value="Serpin_fam"/>
</dbReference>